<accession>A0AAV5C884</accession>
<evidence type="ECO:0000256" key="1">
    <source>
        <dbReference type="SAM" id="Phobius"/>
    </source>
</evidence>
<dbReference type="Pfam" id="PF03140">
    <property type="entry name" value="DUF247"/>
    <property type="match status" value="1"/>
</dbReference>
<dbReference type="AlphaFoldDB" id="A0AAV5C884"/>
<comment type="caution">
    <text evidence="2">The sequence shown here is derived from an EMBL/GenBank/DDBJ whole genome shotgun (WGS) entry which is preliminary data.</text>
</comment>
<reference evidence="2" key="2">
    <citation type="submission" date="2021-12" db="EMBL/GenBank/DDBJ databases">
        <title>Resequencing data analysis of finger millet.</title>
        <authorList>
            <person name="Hatakeyama M."/>
            <person name="Aluri S."/>
            <person name="Balachadran M.T."/>
            <person name="Sivarajan S.R."/>
            <person name="Poveda L."/>
            <person name="Shimizu-Inatsugi R."/>
            <person name="Schlapbach R."/>
            <person name="Sreeman S.M."/>
            <person name="Shimizu K.K."/>
        </authorList>
    </citation>
    <scope>NUCLEOTIDE SEQUENCE</scope>
</reference>
<keyword evidence="3" id="KW-1185">Reference proteome</keyword>
<protein>
    <submittedName>
        <fullName evidence="2">Uncharacterized protein</fullName>
    </submittedName>
</protein>
<sequence length="448" mass="50651">MEEKKKKEYPREQKKEDCKPFYFPYNVPVSRSSATTIQRFSPSLQRFGRRLEATPLAVAIGPYHHGSPQFQEMEQVKRTTLEEFRREASQQCEAVREKVLSLVAPARSCYAGERQLRHLKDGDFAEMMFLDGWFLLQFMVSMCPDDPDASPEADLLMSKAEVHTRIDDIARDLLLLENQVPWPVIEALMELWPAVPVDRFLSLMASAFHVGNEDIGDNSTAELLLAGNHDKDQLPPPPHLLGLFYRRQVGTARTQNLRVPRLSSLSSTAVELAEMGVKLTASKTKMFGDMSMSKRRPGLSLSGELSLAPVVLNNLTACWLINMAAYEACLGATQADNFAVSSYISVLALLMNQKEDAQELRAKGIINSAFCNKGTLVFFKALAPRLHVGHRYYQVFQQLQEYRQERWVWIAVHRFLYKNIKTIIAVLSVVGVLAGLFKTILSVKQPQQ</sequence>
<dbReference type="PANTHER" id="PTHR31549">
    <property type="entry name" value="PROTEIN, PUTATIVE (DUF247)-RELATED-RELATED"/>
    <property type="match status" value="1"/>
</dbReference>
<dbReference type="Proteomes" id="UP001054889">
    <property type="component" value="Unassembled WGS sequence"/>
</dbReference>
<gene>
    <name evidence="2" type="primary">ga10931</name>
    <name evidence="2" type="ORF">PR202_ga10931</name>
</gene>
<dbReference type="PANTHER" id="PTHR31549:SF146">
    <property type="entry name" value="OS01G0564600 PROTEIN"/>
    <property type="match status" value="1"/>
</dbReference>
<proteinExistence type="predicted"/>
<name>A0AAV5C884_ELECO</name>
<keyword evidence="1" id="KW-1133">Transmembrane helix</keyword>
<keyword evidence="1" id="KW-0472">Membrane</keyword>
<dbReference type="InterPro" id="IPR004158">
    <property type="entry name" value="DUF247_pln"/>
</dbReference>
<organism evidence="2 3">
    <name type="scientific">Eleusine coracana subsp. coracana</name>
    <dbReference type="NCBI Taxonomy" id="191504"/>
    <lineage>
        <taxon>Eukaryota</taxon>
        <taxon>Viridiplantae</taxon>
        <taxon>Streptophyta</taxon>
        <taxon>Embryophyta</taxon>
        <taxon>Tracheophyta</taxon>
        <taxon>Spermatophyta</taxon>
        <taxon>Magnoliopsida</taxon>
        <taxon>Liliopsida</taxon>
        <taxon>Poales</taxon>
        <taxon>Poaceae</taxon>
        <taxon>PACMAD clade</taxon>
        <taxon>Chloridoideae</taxon>
        <taxon>Cynodonteae</taxon>
        <taxon>Eleusininae</taxon>
        <taxon>Eleusine</taxon>
    </lineage>
</organism>
<evidence type="ECO:0000313" key="2">
    <source>
        <dbReference type="EMBL" id="GJM94295.1"/>
    </source>
</evidence>
<dbReference type="EMBL" id="BQKI01000005">
    <property type="protein sequence ID" value="GJM94295.1"/>
    <property type="molecule type" value="Genomic_DNA"/>
</dbReference>
<evidence type="ECO:0000313" key="3">
    <source>
        <dbReference type="Proteomes" id="UP001054889"/>
    </source>
</evidence>
<keyword evidence="1" id="KW-0812">Transmembrane</keyword>
<feature type="transmembrane region" description="Helical" evidence="1">
    <location>
        <begin position="423"/>
        <end position="441"/>
    </location>
</feature>
<reference evidence="2" key="1">
    <citation type="journal article" date="2018" name="DNA Res.">
        <title>Multiple hybrid de novo genome assembly of finger millet, an orphan allotetraploid crop.</title>
        <authorList>
            <person name="Hatakeyama M."/>
            <person name="Aluri S."/>
            <person name="Balachadran M.T."/>
            <person name="Sivarajan S.R."/>
            <person name="Patrignani A."/>
            <person name="Gruter S."/>
            <person name="Poveda L."/>
            <person name="Shimizu-Inatsugi R."/>
            <person name="Baeten J."/>
            <person name="Francoijs K.J."/>
            <person name="Nataraja K.N."/>
            <person name="Reddy Y.A.N."/>
            <person name="Phadnis S."/>
            <person name="Ravikumar R.L."/>
            <person name="Schlapbach R."/>
            <person name="Sreeman S.M."/>
            <person name="Shimizu K.K."/>
        </authorList>
    </citation>
    <scope>NUCLEOTIDE SEQUENCE</scope>
</reference>